<organism evidence="1 2">
    <name type="scientific">Glossina palpalis gambiensis</name>
    <dbReference type="NCBI Taxonomy" id="67801"/>
    <lineage>
        <taxon>Eukaryota</taxon>
        <taxon>Metazoa</taxon>
        <taxon>Ecdysozoa</taxon>
        <taxon>Arthropoda</taxon>
        <taxon>Hexapoda</taxon>
        <taxon>Insecta</taxon>
        <taxon>Pterygota</taxon>
        <taxon>Neoptera</taxon>
        <taxon>Endopterygota</taxon>
        <taxon>Diptera</taxon>
        <taxon>Brachycera</taxon>
        <taxon>Muscomorpha</taxon>
        <taxon>Hippoboscoidea</taxon>
        <taxon>Glossinidae</taxon>
        <taxon>Glossina</taxon>
    </lineage>
</organism>
<protein>
    <submittedName>
        <fullName evidence="1">Uncharacterized protein</fullName>
    </submittedName>
</protein>
<reference evidence="1" key="2">
    <citation type="submission" date="2020-05" db="UniProtKB">
        <authorList>
            <consortium name="EnsemblMetazoa"/>
        </authorList>
    </citation>
    <scope>IDENTIFICATION</scope>
    <source>
        <strain evidence="1">IAEA</strain>
    </source>
</reference>
<dbReference type="Proteomes" id="UP000092460">
    <property type="component" value="Unassembled WGS sequence"/>
</dbReference>
<dbReference type="EMBL" id="JXJN01003445">
    <property type="status" value="NOT_ANNOTATED_CDS"/>
    <property type="molecule type" value="Genomic_DNA"/>
</dbReference>
<reference evidence="2" key="1">
    <citation type="submission" date="2015-01" db="EMBL/GenBank/DDBJ databases">
        <authorList>
            <person name="Aksoy S."/>
            <person name="Warren W."/>
            <person name="Wilson R.K."/>
        </authorList>
    </citation>
    <scope>NUCLEOTIDE SEQUENCE [LARGE SCALE GENOMIC DNA]</scope>
    <source>
        <strain evidence="2">IAEA</strain>
    </source>
</reference>
<accession>A0A1B0ATU9</accession>
<keyword evidence="2" id="KW-1185">Reference proteome</keyword>
<dbReference type="AlphaFoldDB" id="A0A1B0ATU9"/>
<dbReference type="EnsemblMetazoa" id="GPPI008321-RA">
    <property type="protein sequence ID" value="GPPI008321-PA"/>
    <property type="gene ID" value="GPPI008321"/>
</dbReference>
<sequence>MRNANIGNVGALRQVNIQGTSYIFYDSNGLVGNPLQQSQQNSSSAGRSFVNLRSIPTNGRQFQRRRFPGPNTASIGNHIRLTFNSYSQQQQSHYRAKVTSNNHNKSNKMHVQSPQPAAATNFIRRQNYSCSLSLNPYPHKPKFKLTKSQFP</sequence>
<evidence type="ECO:0000313" key="2">
    <source>
        <dbReference type="Proteomes" id="UP000092460"/>
    </source>
</evidence>
<name>A0A1B0ATU9_9MUSC</name>
<dbReference type="VEuPathDB" id="VectorBase:GPPI008321"/>
<proteinExistence type="predicted"/>
<dbReference type="STRING" id="67801.A0A1B0ATU9"/>
<evidence type="ECO:0000313" key="1">
    <source>
        <dbReference type="EnsemblMetazoa" id="GPPI008321-PA"/>
    </source>
</evidence>